<dbReference type="GO" id="GO:0003964">
    <property type="term" value="F:RNA-directed DNA polymerase activity"/>
    <property type="evidence" value="ECO:0007669"/>
    <property type="project" value="UniProtKB-KW"/>
</dbReference>
<feature type="compositionally biased region" description="Basic and acidic residues" evidence="1">
    <location>
        <begin position="352"/>
        <end position="362"/>
    </location>
</feature>
<feature type="region of interest" description="Disordered" evidence="1">
    <location>
        <begin position="330"/>
        <end position="362"/>
    </location>
</feature>
<keyword evidence="4" id="KW-0695">RNA-directed DNA polymerase</keyword>
<dbReference type="Pfam" id="PF07727">
    <property type="entry name" value="RVT_2"/>
    <property type="match status" value="1"/>
</dbReference>
<feature type="region of interest" description="Disordered" evidence="1">
    <location>
        <begin position="368"/>
        <end position="387"/>
    </location>
</feature>
<dbReference type="InterPro" id="IPR013103">
    <property type="entry name" value="RVT_2"/>
</dbReference>
<evidence type="ECO:0000313" key="4">
    <source>
        <dbReference type="EMBL" id="GEU93838.1"/>
    </source>
</evidence>
<reference evidence="4" key="1">
    <citation type="journal article" date="2019" name="Sci. Rep.">
        <title>Draft genome of Tanacetum cinerariifolium, the natural source of mosquito coil.</title>
        <authorList>
            <person name="Yamashiro T."/>
            <person name="Shiraishi A."/>
            <person name="Satake H."/>
            <person name="Nakayama K."/>
        </authorList>
    </citation>
    <scope>NUCLEOTIDE SEQUENCE</scope>
</reference>
<accession>A0A6L2P5W0</accession>
<comment type="caution">
    <text evidence="4">The sequence shown here is derived from an EMBL/GenBank/DDBJ whole genome shotgun (WGS) entry which is preliminary data.</text>
</comment>
<evidence type="ECO:0000259" key="3">
    <source>
        <dbReference type="Pfam" id="PF13966"/>
    </source>
</evidence>
<protein>
    <submittedName>
        <fullName evidence="4">Reverse transcriptase domain, reverse transcriptase zinc-binding domain protein</fullName>
    </submittedName>
</protein>
<keyword evidence="4" id="KW-0548">Nucleotidyltransferase</keyword>
<name>A0A6L2P5W0_TANCI</name>
<dbReference type="Pfam" id="PF13966">
    <property type="entry name" value="zf-RVT"/>
    <property type="match status" value="1"/>
</dbReference>
<dbReference type="AlphaFoldDB" id="A0A6L2P5W0"/>
<keyword evidence="4" id="KW-0808">Transferase</keyword>
<feature type="compositionally biased region" description="Polar residues" evidence="1">
    <location>
        <begin position="332"/>
        <end position="347"/>
    </location>
</feature>
<evidence type="ECO:0000256" key="1">
    <source>
        <dbReference type="SAM" id="MobiDB-lite"/>
    </source>
</evidence>
<sequence length="507" mass="59102">MERGAWVDNRWVWKWDWVRTIRGRVSREFEDLMSVLQHVVLVNNCRDRWRWSLVEDGEFTVKELSKLIEEKILISDVGGQETLWNKLVPKKVNIFVWRALRGRLPVRVELDRRGLGPKSVWDKTFNWWKRGVINAFSIDEFFSSNGNDNVPIFLARIWQAVIWTTGFKLRSGKVRLADDKTLDIAGVRDVVLKTFFGTSWTLKDVRWFWKAEEAFLHNVREDKKTAEFVVAKRLSRTFREECTGLRVKDPKMLWADSVSTAYFIYCIPYVLIRLCILEEEWRGKDTSLAHLKAVAQMKCDTSFGIQRFTRLSEAEILHLWTQFMEPEHGLSSEITQSPGGNSDTSEGSENSRSFEDSRRSDEEYSKYRASFKEGGSETPQSDYQQERRHHKACGCSWLKKRRIAEKVVKMTAIRLVMSIVVAEDLHLEQLDVKTTFLRGDLDEDIYMTQPEGFQLAGKEKNLVCRQLLNVDDMLVAGSDMAEFNKPRDVHQVGDEREVEVPTDLRVN</sequence>
<evidence type="ECO:0000259" key="2">
    <source>
        <dbReference type="Pfam" id="PF07727"/>
    </source>
</evidence>
<feature type="domain" description="Reverse transcriptase Ty1/copia-type" evidence="2">
    <location>
        <begin position="404"/>
        <end position="461"/>
    </location>
</feature>
<organism evidence="4">
    <name type="scientific">Tanacetum cinerariifolium</name>
    <name type="common">Dalmatian daisy</name>
    <name type="synonym">Chrysanthemum cinerariifolium</name>
    <dbReference type="NCBI Taxonomy" id="118510"/>
    <lineage>
        <taxon>Eukaryota</taxon>
        <taxon>Viridiplantae</taxon>
        <taxon>Streptophyta</taxon>
        <taxon>Embryophyta</taxon>
        <taxon>Tracheophyta</taxon>
        <taxon>Spermatophyta</taxon>
        <taxon>Magnoliopsida</taxon>
        <taxon>eudicotyledons</taxon>
        <taxon>Gunneridae</taxon>
        <taxon>Pentapetalae</taxon>
        <taxon>asterids</taxon>
        <taxon>campanulids</taxon>
        <taxon>Asterales</taxon>
        <taxon>Asteraceae</taxon>
        <taxon>Asteroideae</taxon>
        <taxon>Anthemideae</taxon>
        <taxon>Anthemidinae</taxon>
        <taxon>Tanacetum</taxon>
    </lineage>
</organism>
<dbReference type="InterPro" id="IPR026960">
    <property type="entry name" value="RVT-Znf"/>
</dbReference>
<gene>
    <name evidence="4" type="ORF">Tci_065816</name>
</gene>
<feature type="domain" description="Reverse transcriptase zinc-binding" evidence="3">
    <location>
        <begin position="59"/>
        <end position="116"/>
    </location>
</feature>
<proteinExistence type="predicted"/>
<dbReference type="EMBL" id="BKCJ010010939">
    <property type="protein sequence ID" value="GEU93838.1"/>
    <property type="molecule type" value="Genomic_DNA"/>
</dbReference>